<evidence type="ECO:0000313" key="3">
    <source>
        <dbReference type="Proteomes" id="UP000641514"/>
    </source>
</evidence>
<sequence length="59" mass="6768">MHVLAIILRKETKSLFRVEPLNPAGWHCVTRSSLDQIPSPHMDMHDDAPRGDGMRTDTW</sequence>
<feature type="compositionally biased region" description="Basic and acidic residues" evidence="1">
    <location>
        <begin position="42"/>
        <end position="59"/>
    </location>
</feature>
<evidence type="ECO:0000313" key="2">
    <source>
        <dbReference type="EMBL" id="GGC73152.1"/>
    </source>
</evidence>
<name>A0A916UJG3_9ACTN</name>
<accession>A0A916UJG3</accession>
<dbReference type="Proteomes" id="UP000641514">
    <property type="component" value="Unassembled WGS sequence"/>
</dbReference>
<feature type="region of interest" description="Disordered" evidence="1">
    <location>
        <begin position="37"/>
        <end position="59"/>
    </location>
</feature>
<proteinExistence type="predicted"/>
<gene>
    <name evidence="2" type="ORF">GCM10011410_27830</name>
</gene>
<reference evidence="2" key="2">
    <citation type="submission" date="2020-09" db="EMBL/GenBank/DDBJ databases">
        <authorList>
            <person name="Sun Q."/>
            <person name="Zhou Y."/>
        </authorList>
    </citation>
    <scope>NUCLEOTIDE SEQUENCE</scope>
    <source>
        <strain evidence="2">CGMCC 1.15478</strain>
    </source>
</reference>
<evidence type="ECO:0000256" key="1">
    <source>
        <dbReference type="SAM" id="MobiDB-lite"/>
    </source>
</evidence>
<comment type="caution">
    <text evidence="2">The sequence shown here is derived from an EMBL/GenBank/DDBJ whole genome shotgun (WGS) entry which is preliminary data.</text>
</comment>
<dbReference type="AlphaFoldDB" id="A0A916UJG3"/>
<reference evidence="2" key="1">
    <citation type="journal article" date="2014" name="Int. J. Syst. Evol. Microbiol.">
        <title>Complete genome sequence of Corynebacterium casei LMG S-19264T (=DSM 44701T), isolated from a smear-ripened cheese.</title>
        <authorList>
            <consortium name="US DOE Joint Genome Institute (JGI-PGF)"/>
            <person name="Walter F."/>
            <person name="Albersmeier A."/>
            <person name="Kalinowski J."/>
            <person name="Ruckert C."/>
        </authorList>
    </citation>
    <scope>NUCLEOTIDE SEQUENCE</scope>
    <source>
        <strain evidence="2">CGMCC 1.15478</strain>
    </source>
</reference>
<keyword evidence="3" id="KW-1185">Reference proteome</keyword>
<organism evidence="2 3">
    <name type="scientific">Hoyosella rhizosphaerae</name>
    <dbReference type="NCBI Taxonomy" id="1755582"/>
    <lineage>
        <taxon>Bacteria</taxon>
        <taxon>Bacillati</taxon>
        <taxon>Actinomycetota</taxon>
        <taxon>Actinomycetes</taxon>
        <taxon>Mycobacteriales</taxon>
        <taxon>Hoyosellaceae</taxon>
        <taxon>Hoyosella</taxon>
    </lineage>
</organism>
<dbReference type="EMBL" id="BMJH01000003">
    <property type="protein sequence ID" value="GGC73152.1"/>
    <property type="molecule type" value="Genomic_DNA"/>
</dbReference>
<protein>
    <submittedName>
        <fullName evidence="2">Uncharacterized protein</fullName>
    </submittedName>
</protein>